<feature type="region of interest" description="Disordered" evidence="1">
    <location>
        <begin position="210"/>
        <end position="229"/>
    </location>
</feature>
<feature type="region of interest" description="Disordered" evidence="1">
    <location>
        <begin position="63"/>
        <end position="93"/>
    </location>
</feature>
<organism evidence="3 4">
    <name type="scientific">Aspergillus ochraceoroseus IBT 24754</name>
    <dbReference type="NCBI Taxonomy" id="1392256"/>
    <lineage>
        <taxon>Eukaryota</taxon>
        <taxon>Fungi</taxon>
        <taxon>Dikarya</taxon>
        <taxon>Ascomycota</taxon>
        <taxon>Pezizomycotina</taxon>
        <taxon>Eurotiomycetes</taxon>
        <taxon>Eurotiomycetidae</taxon>
        <taxon>Eurotiales</taxon>
        <taxon>Aspergillaceae</taxon>
        <taxon>Aspergillus</taxon>
        <taxon>Aspergillus subgen. Nidulantes</taxon>
    </lineage>
</organism>
<sequence>MKRSRSPSPGFLAIKQHKPQHKPVFPTTCLTSDALEEHNHNTPSLPPCALLEMASVERAHSLSDIPIIPPPSTRSSQRSRSSSPIRPSDAQYRGGHLRRAKIFVGDEIPPSISHYADTSIFHNLAHHGNDHLHQVSEKLWRKSKELERNPSGEAEWTEALYAAINDLKPAGFEAVRNRDWRADLKPPVHNPRPTVPRKRSQLHRRLLQENAATDSLPPSPDSPPALPVFRLKDPRPDICVGLSDDTLAEALEPARGRDIAQSLLLDMQDISTLISDPHVTPLGLRFPFLIVEAKAGATGGNLYQAQNQAAVGGSAALLILQGLSDLRDLNGEPPDGAEASDGSGQKAAATSSKSNIVLNLAFSVTTEGPIHEFWLHFRMPEAGDFHMVCIGTWRTTLKDGSLNFLRHLSAVLKWGNGEFKDNLIGILQDL</sequence>
<dbReference type="VEuPathDB" id="FungiDB:P175DRAFT_0521554"/>
<feature type="compositionally biased region" description="Pro residues" evidence="1">
    <location>
        <begin position="217"/>
        <end position="226"/>
    </location>
</feature>
<dbReference type="EMBL" id="MSFN02000002">
    <property type="protein sequence ID" value="PTU22390.1"/>
    <property type="molecule type" value="Genomic_DNA"/>
</dbReference>
<dbReference type="AlphaFoldDB" id="A0A2T5M1I1"/>
<comment type="caution">
    <text evidence="3">The sequence shown here is derived from an EMBL/GenBank/DDBJ whole genome shotgun (WGS) entry which is preliminary data.</text>
</comment>
<evidence type="ECO:0000259" key="2">
    <source>
        <dbReference type="Pfam" id="PF25545"/>
    </source>
</evidence>
<accession>A0A2T5M1I1</accession>
<dbReference type="Proteomes" id="UP000244073">
    <property type="component" value="Unassembled WGS sequence"/>
</dbReference>
<dbReference type="GeneID" id="63816093"/>
<feature type="region of interest" description="Disordered" evidence="1">
    <location>
        <begin position="1"/>
        <end position="26"/>
    </location>
</feature>
<dbReference type="Pfam" id="PF25545">
    <property type="entry name" value="DUF7924"/>
    <property type="match status" value="1"/>
</dbReference>
<evidence type="ECO:0000313" key="4">
    <source>
        <dbReference type="Proteomes" id="UP000244073"/>
    </source>
</evidence>
<feature type="compositionally biased region" description="Low complexity" evidence="1">
    <location>
        <begin position="73"/>
        <end position="88"/>
    </location>
</feature>
<feature type="domain" description="DUF7924" evidence="2">
    <location>
        <begin position="229"/>
        <end position="321"/>
    </location>
</feature>
<evidence type="ECO:0000313" key="3">
    <source>
        <dbReference type="EMBL" id="PTU22390.1"/>
    </source>
</evidence>
<name>A0A2T5M1I1_9EURO</name>
<evidence type="ECO:0000256" key="1">
    <source>
        <dbReference type="SAM" id="MobiDB-lite"/>
    </source>
</evidence>
<protein>
    <recommendedName>
        <fullName evidence="2">DUF7924 domain-containing protein</fullName>
    </recommendedName>
</protein>
<dbReference type="OrthoDB" id="5372703at2759"/>
<gene>
    <name evidence="3" type="ORF">P175DRAFT_0521554</name>
</gene>
<proteinExistence type="predicted"/>
<reference evidence="3 4" key="1">
    <citation type="journal article" date="2018" name="Proc. Natl. Acad. Sci. U.S.A.">
        <title>Linking secondary metabolites to gene clusters through genome sequencing of six diverse Aspergillus species.</title>
        <authorList>
            <person name="Kaerboelling I."/>
            <person name="Vesth T.C."/>
            <person name="Frisvad J.C."/>
            <person name="Nybo J.L."/>
            <person name="Theobald S."/>
            <person name="Kuo A."/>
            <person name="Bowyer P."/>
            <person name="Matsuda Y."/>
            <person name="Mondo S."/>
            <person name="Lyhne E.K."/>
            <person name="Kogle M.E."/>
            <person name="Clum A."/>
            <person name="Lipzen A."/>
            <person name="Salamov A."/>
            <person name="Ngan C.Y."/>
            <person name="Daum C."/>
            <person name="Chiniquy J."/>
            <person name="Barry K."/>
            <person name="LaButti K."/>
            <person name="Haridas S."/>
            <person name="Simmons B.A."/>
            <person name="Magnuson J.K."/>
            <person name="Mortensen U.H."/>
            <person name="Larsen T.O."/>
            <person name="Grigoriev I.V."/>
            <person name="Baker S.E."/>
            <person name="Andersen M.R."/>
        </authorList>
    </citation>
    <scope>NUCLEOTIDE SEQUENCE [LARGE SCALE GENOMIC DNA]</scope>
    <source>
        <strain evidence="3 4">IBT 24754</strain>
    </source>
</reference>
<dbReference type="RefSeq" id="XP_040753782.1">
    <property type="nucleotide sequence ID" value="XM_040899211.1"/>
</dbReference>
<dbReference type="InterPro" id="IPR057684">
    <property type="entry name" value="DUF7924"/>
</dbReference>